<dbReference type="Proteomes" id="UP001430954">
    <property type="component" value="Unassembled WGS sequence"/>
</dbReference>
<name>A0ABS7T7E9_9GAMM</name>
<accession>A0ABS7T7E9</accession>
<evidence type="ECO:0000256" key="1">
    <source>
        <dbReference type="SAM" id="MobiDB-lite"/>
    </source>
</evidence>
<protein>
    <recommendedName>
        <fullName evidence="4">Beta-barrel assembly machine subunit BamC</fullName>
    </recommendedName>
</protein>
<evidence type="ECO:0000313" key="3">
    <source>
        <dbReference type="Proteomes" id="UP001430954"/>
    </source>
</evidence>
<evidence type="ECO:0008006" key="4">
    <source>
        <dbReference type="Google" id="ProtNLM"/>
    </source>
</evidence>
<gene>
    <name evidence="2" type="ORF">K6753_09775</name>
</gene>
<evidence type="ECO:0000313" key="2">
    <source>
        <dbReference type="EMBL" id="MBZ4039821.1"/>
    </source>
</evidence>
<comment type="caution">
    <text evidence="2">The sequence shown here is derived from an EMBL/GenBank/DDBJ whole genome shotgun (WGS) entry which is preliminary data.</text>
</comment>
<feature type="region of interest" description="Disordered" evidence="1">
    <location>
        <begin position="43"/>
        <end position="71"/>
    </location>
</feature>
<dbReference type="EMBL" id="JAINZW010000004">
    <property type="protein sequence ID" value="MBZ4039821.1"/>
    <property type="molecule type" value="Genomic_DNA"/>
</dbReference>
<sequence>MSPKPHRVRRLNVAVAGALAITLLATSGCSWFRKGDALYAQSPESRPLEVPPDLDLPRTAGGAPQGSVTASGQAIATQMPAASGAGASATAFAQAQGFTTAGTREEVYARVGELLGGIEGVEIASRAELLGAYDVNYEGANFLVRVSEVQAGAYVSAVDPRGMPATGDAPAKLIAALQGAFGGN</sequence>
<keyword evidence="3" id="KW-1185">Reference proteome</keyword>
<organism evidence="2 3">
    <name type="scientific">Novilysobacter selenitireducens</name>
    <dbReference type="NCBI Taxonomy" id="2872639"/>
    <lineage>
        <taxon>Bacteria</taxon>
        <taxon>Pseudomonadati</taxon>
        <taxon>Pseudomonadota</taxon>
        <taxon>Gammaproteobacteria</taxon>
        <taxon>Lysobacterales</taxon>
        <taxon>Lysobacteraceae</taxon>
        <taxon>Novilysobacter</taxon>
    </lineage>
</organism>
<dbReference type="RefSeq" id="WP_223676275.1">
    <property type="nucleotide sequence ID" value="NZ_JAINZW010000004.1"/>
</dbReference>
<reference evidence="2 3" key="1">
    <citation type="submission" date="2021-09" db="EMBL/GenBank/DDBJ databases">
        <title>Lysobacter sp. 13A isolated from the river sediment.</title>
        <authorList>
            <person name="Liu H."/>
            <person name="Li S."/>
            <person name="Mao S."/>
        </authorList>
    </citation>
    <scope>NUCLEOTIDE SEQUENCE [LARGE SCALE GENOMIC DNA]</scope>
    <source>
        <strain evidence="2 3">13A</strain>
    </source>
</reference>
<dbReference type="PROSITE" id="PS51257">
    <property type="entry name" value="PROKAR_LIPOPROTEIN"/>
    <property type="match status" value="1"/>
</dbReference>
<proteinExistence type="predicted"/>